<gene>
    <name evidence="1" type="ORF">ACFQZM_02570</name>
</gene>
<proteinExistence type="predicted"/>
<evidence type="ECO:0000313" key="2">
    <source>
        <dbReference type="Proteomes" id="UP001597063"/>
    </source>
</evidence>
<name>A0ABW2XCV3_9ACTN</name>
<evidence type="ECO:0000313" key="1">
    <source>
        <dbReference type="EMBL" id="MFD0683368.1"/>
    </source>
</evidence>
<dbReference type="Proteomes" id="UP001597063">
    <property type="component" value="Unassembled WGS sequence"/>
</dbReference>
<dbReference type="EMBL" id="JBHTGP010000002">
    <property type="protein sequence ID" value="MFD0683368.1"/>
    <property type="molecule type" value="Genomic_DNA"/>
</dbReference>
<keyword evidence="2" id="KW-1185">Reference proteome</keyword>
<protein>
    <submittedName>
        <fullName evidence="1">Uncharacterized protein</fullName>
    </submittedName>
</protein>
<organism evidence="1 2">
    <name type="scientific">Actinomadura fibrosa</name>
    <dbReference type="NCBI Taxonomy" id="111802"/>
    <lineage>
        <taxon>Bacteria</taxon>
        <taxon>Bacillati</taxon>
        <taxon>Actinomycetota</taxon>
        <taxon>Actinomycetes</taxon>
        <taxon>Streptosporangiales</taxon>
        <taxon>Thermomonosporaceae</taxon>
        <taxon>Actinomadura</taxon>
    </lineage>
</organism>
<comment type="caution">
    <text evidence="1">The sequence shown here is derived from an EMBL/GenBank/DDBJ whole genome shotgun (WGS) entry which is preliminary data.</text>
</comment>
<accession>A0ABW2XCV3</accession>
<sequence length="188" mass="20477">MRGGMSPVALHVQTGERVRSAMTAAMRANPDAIAAALNAGGHVMDAASFQFVQEGRRLVLGLAAALTTVLRVHRYGSDPHGGDMCLGCGRDDCRTVSAVADVLSAYHVHPAPIDRAEAWRRADAWFVHDTGRVGAILVEEFDAGFIARVAGHDRVLIVDRHTGVLTLWPPMRTDELADHYRRYQRGDL</sequence>
<reference evidence="2" key="1">
    <citation type="journal article" date="2019" name="Int. J. Syst. Evol. Microbiol.">
        <title>The Global Catalogue of Microorganisms (GCM) 10K type strain sequencing project: providing services to taxonomists for standard genome sequencing and annotation.</title>
        <authorList>
            <consortium name="The Broad Institute Genomics Platform"/>
            <consortium name="The Broad Institute Genome Sequencing Center for Infectious Disease"/>
            <person name="Wu L."/>
            <person name="Ma J."/>
        </authorList>
    </citation>
    <scope>NUCLEOTIDE SEQUENCE [LARGE SCALE GENOMIC DNA]</scope>
    <source>
        <strain evidence="2">JCM 9371</strain>
    </source>
</reference>
<dbReference type="RefSeq" id="WP_131757198.1">
    <property type="nucleotide sequence ID" value="NZ_CAACUY010000027.1"/>
</dbReference>